<organism evidence="2 3">
    <name type="scientific">Aulographum hederae CBS 113979</name>
    <dbReference type="NCBI Taxonomy" id="1176131"/>
    <lineage>
        <taxon>Eukaryota</taxon>
        <taxon>Fungi</taxon>
        <taxon>Dikarya</taxon>
        <taxon>Ascomycota</taxon>
        <taxon>Pezizomycotina</taxon>
        <taxon>Dothideomycetes</taxon>
        <taxon>Pleosporomycetidae</taxon>
        <taxon>Aulographales</taxon>
        <taxon>Aulographaceae</taxon>
    </lineage>
</organism>
<feature type="compositionally biased region" description="Polar residues" evidence="1">
    <location>
        <begin position="67"/>
        <end position="78"/>
    </location>
</feature>
<sequence length="265" mass="26597">MPPIPVYTNAPIHPIGVTPETAAPEAQASSPTRTTNPPPTTTTTASVESPGPPPPQPGARPVAPTASLHSRSNSSSKYIPQPQPGAVPSASPATPTATATINSTTTLQQPPLPPPQLSMPAPTSNYASTHSTTAASPTHQGPTTLPLGPVASPTEAGTDQRHSIEHPPGYVQNPYAADGTAEQRARYAMVAEQERGSGGFGALGVGGGLPGVGGGNCGGGLGEGGGGGFDDNGVWEGLKKGLGQVGAYAQKMEEEAWKLAKGKEK</sequence>
<feature type="compositionally biased region" description="Low complexity" evidence="1">
    <location>
        <begin position="86"/>
        <end position="109"/>
    </location>
</feature>
<feature type="region of interest" description="Disordered" evidence="1">
    <location>
        <begin position="1"/>
        <end position="175"/>
    </location>
</feature>
<dbReference type="EMBL" id="ML977163">
    <property type="protein sequence ID" value="KAF1985241.1"/>
    <property type="molecule type" value="Genomic_DNA"/>
</dbReference>
<accession>A0A6G1GWA7</accession>
<evidence type="ECO:0000256" key="1">
    <source>
        <dbReference type="SAM" id="MobiDB-lite"/>
    </source>
</evidence>
<dbReference type="OrthoDB" id="5385910at2759"/>
<proteinExistence type="predicted"/>
<reference evidence="2" key="1">
    <citation type="journal article" date="2020" name="Stud. Mycol.">
        <title>101 Dothideomycetes genomes: a test case for predicting lifestyles and emergence of pathogens.</title>
        <authorList>
            <person name="Haridas S."/>
            <person name="Albert R."/>
            <person name="Binder M."/>
            <person name="Bloem J."/>
            <person name="Labutti K."/>
            <person name="Salamov A."/>
            <person name="Andreopoulos B."/>
            <person name="Baker S."/>
            <person name="Barry K."/>
            <person name="Bills G."/>
            <person name="Bluhm B."/>
            <person name="Cannon C."/>
            <person name="Castanera R."/>
            <person name="Culley D."/>
            <person name="Daum C."/>
            <person name="Ezra D."/>
            <person name="Gonzalez J."/>
            <person name="Henrissat B."/>
            <person name="Kuo A."/>
            <person name="Liang C."/>
            <person name="Lipzen A."/>
            <person name="Lutzoni F."/>
            <person name="Magnuson J."/>
            <person name="Mondo S."/>
            <person name="Nolan M."/>
            <person name="Ohm R."/>
            <person name="Pangilinan J."/>
            <person name="Park H.-J."/>
            <person name="Ramirez L."/>
            <person name="Alfaro M."/>
            <person name="Sun H."/>
            <person name="Tritt A."/>
            <person name="Yoshinaga Y."/>
            <person name="Zwiers L.-H."/>
            <person name="Turgeon B."/>
            <person name="Goodwin S."/>
            <person name="Spatafora J."/>
            <person name="Crous P."/>
            <person name="Grigoriev I."/>
        </authorList>
    </citation>
    <scope>NUCLEOTIDE SEQUENCE</scope>
    <source>
        <strain evidence="2">CBS 113979</strain>
    </source>
</reference>
<evidence type="ECO:0000313" key="3">
    <source>
        <dbReference type="Proteomes" id="UP000800041"/>
    </source>
</evidence>
<dbReference type="Proteomes" id="UP000800041">
    <property type="component" value="Unassembled WGS sequence"/>
</dbReference>
<dbReference type="AlphaFoldDB" id="A0A6G1GWA7"/>
<feature type="compositionally biased region" description="Low complexity" evidence="1">
    <location>
        <begin position="118"/>
        <end position="138"/>
    </location>
</feature>
<name>A0A6G1GWA7_9PEZI</name>
<gene>
    <name evidence="2" type="ORF">K402DRAFT_455219</name>
</gene>
<dbReference type="PRINTS" id="PR01217">
    <property type="entry name" value="PRICHEXTENSN"/>
</dbReference>
<keyword evidence="3" id="KW-1185">Reference proteome</keyword>
<evidence type="ECO:0000313" key="2">
    <source>
        <dbReference type="EMBL" id="KAF1985241.1"/>
    </source>
</evidence>
<protein>
    <submittedName>
        <fullName evidence="2">Uncharacterized protein</fullName>
    </submittedName>
</protein>